<reference evidence="2" key="1">
    <citation type="submission" date="2019-10" db="EMBL/GenBank/DDBJ databases">
        <authorList>
            <person name="Zhang R."/>
            <person name="Pan Y."/>
            <person name="Wang J."/>
            <person name="Ma R."/>
            <person name="Yu S."/>
        </authorList>
    </citation>
    <scope>NUCLEOTIDE SEQUENCE</scope>
    <source>
        <strain evidence="2">LA-IB0</strain>
        <tissue evidence="2">Leaf</tissue>
    </source>
</reference>
<dbReference type="CDD" id="cd22159">
    <property type="entry name" value="F-box_AtTIR1-like"/>
    <property type="match status" value="1"/>
</dbReference>
<dbReference type="AlphaFoldDB" id="A0AAV6WM82"/>
<feature type="domain" description="F-box/LRR-repeat protein 15-like leucin rich repeat" evidence="1">
    <location>
        <begin position="122"/>
        <end position="221"/>
    </location>
</feature>
<dbReference type="InterPro" id="IPR006553">
    <property type="entry name" value="Leu-rich_rpt_Cys-con_subtyp"/>
</dbReference>
<dbReference type="InterPro" id="IPR057207">
    <property type="entry name" value="FBXL15_LRR"/>
</dbReference>
<dbReference type="SMART" id="SM00367">
    <property type="entry name" value="LRR_CC"/>
    <property type="match status" value="8"/>
</dbReference>
<protein>
    <recommendedName>
        <fullName evidence="1">F-box/LRR-repeat protein 15-like leucin rich repeat domain-containing protein</fullName>
    </recommendedName>
</protein>
<dbReference type="PANTHER" id="PTHR13318">
    <property type="entry name" value="PARTNER OF PAIRED, ISOFORM B-RELATED"/>
    <property type="match status" value="1"/>
</dbReference>
<dbReference type="PANTHER" id="PTHR13318:SF105">
    <property type="entry name" value="F-BOX_LRR-REPEAT PROTEIN 3"/>
    <property type="match status" value="1"/>
</dbReference>
<dbReference type="Pfam" id="PF24046">
    <property type="entry name" value="At4g08330"/>
    <property type="match status" value="1"/>
</dbReference>
<dbReference type="Pfam" id="PF25372">
    <property type="entry name" value="DUF7885"/>
    <property type="match status" value="1"/>
</dbReference>
<name>A0AAV6WM82_9LAMI</name>
<gene>
    <name evidence="2" type="ORF">BUALT_Bualt13G0107500</name>
</gene>
<dbReference type="GO" id="GO:0031146">
    <property type="term" value="P:SCF-dependent proteasomal ubiquitin-dependent protein catabolic process"/>
    <property type="evidence" value="ECO:0007669"/>
    <property type="project" value="TreeGrafter"/>
</dbReference>
<dbReference type="SUPFAM" id="SSF52047">
    <property type="entry name" value="RNI-like"/>
    <property type="match status" value="1"/>
</dbReference>
<keyword evidence="3" id="KW-1185">Reference proteome</keyword>
<proteinExistence type="predicted"/>
<dbReference type="Gene3D" id="3.80.10.10">
    <property type="entry name" value="Ribonuclease Inhibitor"/>
    <property type="match status" value="1"/>
</dbReference>
<dbReference type="InterPro" id="IPR036047">
    <property type="entry name" value="F-box-like_dom_sf"/>
</dbReference>
<dbReference type="EMBL" id="WHWC01000013">
    <property type="protein sequence ID" value="KAG8371623.1"/>
    <property type="molecule type" value="Genomic_DNA"/>
</dbReference>
<accession>A0AAV6WM82</accession>
<dbReference type="InterPro" id="IPR032675">
    <property type="entry name" value="LRR_dom_sf"/>
</dbReference>
<comment type="caution">
    <text evidence="2">The sequence shown here is derived from an EMBL/GenBank/DDBJ whole genome shotgun (WGS) entry which is preliminary data.</text>
</comment>
<dbReference type="Proteomes" id="UP000826271">
    <property type="component" value="Unassembled WGS sequence"/>
</dbReference>
<organism evidence="2 3">
    <name type="scientific">Buddleja alternifolia</name>
    <dbReference type="NCBI Taxonomy" id="168488"/>
    <lineage>
        <taxon>Eukaryota</taxon>
        <taxon>Viridiplantae</taxon>
        <taxon>Streptophyta</taxon>
        <taxon>Embryophyta</taxon>
        <taxon>Tracheophyta</taxon>
        <taxon>Spermatophyta</taxon>
        <taxon>Magnoliopsida</taxon>
        <taxon>eudicotyledons</taxon>
        <taxon>Gunneridae</taxon>
        <taxon>Pentapetalae</taxon>
        <taxon>asterids</taxon>
        <taxon>lamiids</taxon>
        <taxon>Lamiales</taxon>
        <taxon>Scrophulariaceae</taxon>
        <taxon>Buddlejeae</taxon>
        <taxon>Buddleja</taxon>
    </lineage>
</organism>
<dbReference type="GO" id="GO:0019005">
    <property type="term" value="C:SCF ubiquitin ligase complex"/>
    <property type="evidence" value="ECO:0007669"/>
    <property type="project" value="TreeGrafter"/>
</dbReference>
<sequence>MSQADVSYSCGSCGYALNLTSSSRVTSSIGSRYNKSINKDPSTSIFQLSDDCLYFIFQRLDSSLDRESFGLTCHRWLHIQNSSRRSLQFQCSFTQLSVPSLSQPSMNVNSFHLYKLLNRFQQLHSLSLSGCTELQDSCLSMLITYGSKLQSLHLECCFRITDHGLSFIANGCPFLTVVSLYRCNITDTGLSTLTKSCSSIKDVNLSYCLHISDHGITALSKNCRHLRAIRISHCRNVNGLGFQGCSQSLIYLEADSCKLEPEGITAIVSGGGLEYLNISNLRWCIRGHGFGVIDSQFIARLKVIDFRLCRTIDDEAVVKIARGCPLLEEWNLALCHEIRIGGWRSIGSNCGNLKQLHVNRCQNLCDQGLVALRDGCRRLRKLYLGRCRQIGWTTIEMFKCLRSDVQIVNEEVMCIAPDWSFQL</sequence>
<evidence type="ECO:0000313" key="3">
    <source>
        <dbReference type="Proteomes" id="UP000826271"/>
    </source>
</evidence>
<dbReference type="InterPro" id="IPR045282">
    <property type="entry name" value="At4g08330-like"/>
</dbReference>
<evidence type="ECO:0000259" key="1">
    <source>
        <dbReference type="Pfam" id="PF25372"/>
    </source>
</evidence>
<dbReference type="SUPFAM" id="SSF81383">
    <property type="entry name" value="F-box domain"/>
    <property type="match status" value="1"/>
</dbReference>
<evidence type="ECO:0000313" key="2">
    <source>
        <dbReference type="EMBL" id="KAG8371623.1"/>
    </source>
</evidence>